<organism evidence="3 4">
    <name type="scientific">Streptomyces filipinensis</name>
    <dbReference type="NCBI Taxonomy" id="66887"/>
    <lineage>
        <taxon>Bacteria</taxon>
        <taxon>Bacillati</taxon>
        <taxon>Actinomycetota</taxon>
        <taxon>Actinomycetes</taxon>
        <taxon>Kitasatosporales</taxon>
        <taxon>Streptomycetaceae</taxon>
        <taxon>Streptomyces</taxon>
    </lineage>
</organism>
<comment type="caution">
    <text evidence="3">The sequence shown here is derived from an EMBL/GenBank/DDBJ whole genome shotgun (WGS) entry which is preliminary data.</text>
</comment>
<evidence type="ECO:0000313" key="4">
    <source>
        <dbReference type="Proteomes" id="UP000618795"/>
    </source>
</evidence>
<dbReference type="AlphaFoldDB" id="A0A918IA31"/>
<sequence length="126" mass="13479">MSQYRSLPRTIAASGAGIDKILGEFDRQVTHLGLDRLATCLLALMDPGTGTCTTASAGHLPPAAVRPDGSIKVWWLPAGPPIGTGLGGYESLTVRMDRGTRGCSTPTAWWNDAAQTSNTRCRRLRR</sequence>
<keyword evidence="4" id="KW-1185">Reference proteome</keyword>
<dbReference type="GO" id="GO:0016791">
    <property type="term" value="F:phosphatase activity"/>
    <property type="evidence" value="ECO:0007669"/>
    <property type="project" value="TreeGrafter"/>
</dbReference>
<evidence type="ECO:0000259" key="2">
    <source>
        <dbReference type="Pfam" id="PF07228"/>
    </source>
</evidence>
<reference evidence="3" key="1">
    <citation type="journal article" date="2014" name="Int. J. Syst. Evol. Microbiol.">
        <title>Complete genome sequence of Corynebacterium casei LMG S-19264T (=DSM 44701T), isolated from a smear-ripened cheese.</title>
        <authorList>
            <consortium name="US DOE Joint Genome Institute (JGI-PGF)"/>
            <person name="Walter F."/>
            <person name="Albersmeier A."/>
            <person name="Kalinowski J."/>
            <person name="Ruckert C."/>
        </authorList>
    </citation>
    <scope>NUCLEOTIDE SEQUENCE</scope>
    <source>
        <strain evidence="3">JCM 4369</strain>
    </source>
</reference>
<dbReference type="EMBL" id="BMTD01000005">
    <property type="protein sequence ID" value="GGU93357.1"/>
    <property type="molecule type" value="Genomic_DNA"/>
</dbReference>
<name>A0A918IA31_9ACTN</name>
<dbReference type="PANTHER" id="PTHR43156:SF2">
    <property type="entry name" value="STAGE II SPORULATION PROTEIN E"/>
    <property type="match status" value="1"/>
</dbReference>
<evidence type="ECO:0000313" key="3">
    <source>
        <dbReference type="EMBL" id="GGU93357.1"/>
    </source>
</evidence>
<accession>A0A918IA31</accession>
<protein>
    <recommendedName>
        <fullName evidence="2">PPM-type phosphatase domain-containing protein</fullName>
    </recommendedName>
</protein>
<reference evidence="3" key="2">
    <citation type="submission" date="2020-09" db="EMBL/GenBank/DDBJ databases">
        <authorList>
            <person name="Sun Q."/>
            <person name="Ohkuma M."/>
        </authorList>
    </citation>
    <scope>NUCLEOTIDE SEQUENCE</scope>
    <source>
        <strain evidence="3">JCM 4369</strain>
    </source>
</reference>
<evidence type="ECO:0000256" key="1">
    <source>
        <dbReference type="ARBA" id="ARBA00022801"/>
    </source>
</evidence>
<dbReference type="Proteomes" id="UP000618795">
    <property type="component" value="Unassembled WGS sequence"/>
</dbReference>
<dbReference type="InterPro" id="IPR036457">
    <property type="entry name" value="PPM-type-like_dom_sf"/>
</dbReference>
<dbReference type="InterPro" id="IPR052016">
    <property type="entry name" value="Bact_Sigma-Reg"/>
</dbReference>
<gene>
    <name evidence="3" type="ORF">GCM10010260_30360</name>
</gene>
<proteinExistence type="predicted"/>
<feature type="domain" description="PPM-type phosphatase" evidence="2">
    <location>
        <begin position="1"/>
        <end position="100"/>
    </location>
</feature>
<dbReference type="Gene3D" id="3.60.40.10">
    <property type="entry name" value="PPM-type phosphatase domain"/>
    <property type="match status" value="1"/>
</dbReference>
<dbReference type="Pfam" id="PF07228">
    <property type="entry name" value="SpoIIE"/>
    <property type="match status" value="1"/>
</dbReference>
<keyword evidence="1" id="KW-0378">Hydrolase</keyword>
<dbReference type="PANTHER" id="PTHR43156">
    <property type="entry name" value="STAGE II SPORULATION PROTEIN E-RELATED"/>
    <property type="match status" value="1"/>
</dbReference>
<dbReference type="InterPro" id="IPR001932">
    <property type="entry name" value="PPM-type_phosphatase-like_dom"/>
</dbReference>